<dbReference type="RefSeq" id="WP_387417695.1">
    <property type="nucleotide sequence ID" value="NZ_JBIASD010000048.1"/>
</dbReference>
<dbReference type="InterPro" id="IPR047794">
    <property type="entry name" value="C45_proenzyme-like"/>
</dbReference>
<accession>A0ABW6T5V6</accession>
<dbReference type="GO" id="GO:0016746">
    <property type="term" value="F:acyltransferase activity"/>
    <property type="evidence" value="ECO:0007669"/>
    <property type="project" value="UniProtKB-KW"/>
</dbReference>
<dbReference type="NCBIfam" id="NF040521">
    <property type="entry name" value="C45_proenzyme"/>
    <property type="match status" value="1"/>
</dbReference>
<dbReference type="PANTHER" id="PTHR34180:SF1">
    <property type="entry name" value="BETA-ALANYL-DOPAMINE_CARCININE HYDROLASE"/>
    <property type="match status" value="1"/>
</dbReference>
<comment type="caution">
    <text evidence="3">The sequence shown here is derived from an EMBL/GenBank/DDBJ whole genome shotgun (WGS) entry which is preliminary data.</text>
</comment>
<dbReference type="Gene3D" id="3.60.60.10">
    <property type="entry name" value="Penicillin V Acylase, Chain A"/>
    <property type="match status" value="1"/>
</dbReference>
<gene>
    <name evidence="3" type="ORF">ACFYXI_38645</name>
</gene>
<feature type="domain" description="Peptidase C45 hydrolase" evidence="2">
    <location>
        <begin position="120"/>
        <end position="264"/>
    </location>
</feature>
<dbReference type="InterPro" id="IPR005079">
    <property type="entry name" value="Peptidase_C45_hydrolase"/>
</dbReference>
<evidence type="ECO:0000256" key="1">
    <source>
        <dbReference type="SAM" id="MobiDB-lite"/>
    </source>
</evidence>
<name>A0ABW6T5V6_9ACTN</name>
<keyword evidence="4" id="KW-1185">Reference proteome</keyword>
<protein>
    <submittedName>
        <fullName evidence="3">C45 family autoproteolytic acyltransferase/hydrolase</fullName>
    </submittedName>
</protein>
<evidence type="ECO:0000313" key="3">
    <source>
        <dbReference type="EMBL" id="MFF3671519.1"/>
    </source>
</evidence>
<sequence>MSPRTHLRIEEADPRRRGRARGQRLGADIARGWRTYSELFEVAAAARGVTLDVPALALRSLAATRAWAPELADEVEGVAEGAGVPLWVAAALNARTEILATAGTPRAGECSTVVRAGVLGGQTWDWHEELADGWHLQSVRGDAVAFTGITEHGILAKIGLNEAGVGVLFNILGHADDGADGVPVHLVARKVLGGARSYAEAVGILTEAPVSASTVVTVVTADRAACVELSPAGAAVITSDLTMPDGSAWLVHTNHFADPALAAGEFRGRAEPETYDRARLLAGRIRHGWRLDDADDLAALLTAHPGDGAEICCHASADGRLGTRWASLATIAVEPRAGRLMVHDGGPCSAHPSAWIALPPC</sequence>
<dbReference type="Pfam" id="PF03417">
    <property type="entry name" value="AAT"/>
    <property type="match status" value="1"/>
</dbReference>
<dbReference type="EMBL" id="JBIASD010000048">
    <property type="protein sequence ID" value="MFF3671519.1"/>
    <property type="molecule type" value="Genomic_DNA"/>
</dbReference>
<dbReference type="InterPro" id="IPR047801">
    <property type="entry name" value="Peptidase_C45"/>
</dbReference>
<feature type="region of interest" description="Disordered" evidence="1">
    <location>
        <begin position="1"/>
        <end position="21"/>
    </location>
</feature>
<dbReference type="Gene3D" id="1.10.10.2120">
    <property type="match status" value="1"/>
</dbReference>
<keyword evidence="3" id="KW-0012">Acyltransferase</keyword>
<proteinExistence type="predicted"/>
<organism evidence="3 4">
    <name type="scientific">Microtetraspora malaysiensis</name>
    <dbReference type="NCBI Taxonomy" id="161358"/>
    <lineage>
        <taxon>Bacteria</taxon>
        <taxon>Bacillati</taxon>
        <taxon>Actinomycetota</taxon>
        <taxon>Actinomycetes</taxon>
        <taxon>Streptosporangiales</taxon>
        <taxon>Streptosporangiaceae</taxon>
        <taxon>Microtetraspora</taxon>
    </lineage>
</organism>
<dbReference type="Proteomes" id="UP001602013">
    <property type="component" value="Unassembled WGS sequence"/>
</dbReference>
<evidence type="ECO:0000313" key="4">
    <source>
        <dbReference type="Proteomes" id="UP001602013"/>
    </source>
</evidence>
<dbReference type="PANTHER" id="PTHR34180">
    <property type="entry name" value="PEPTIDASE C45"/>
    <property type="match status" value="1"/>
</dbReference>
<keyword evidence="3" id="KW-0808">Transferase</keyword>
<evidence type="ECO:0000259" key="2">
    <source>
        <dbReference type="Pfam" id="PF03417"/>
    </source>
</evidence>
<reference evidence="3 4" key="1">
    <citation type="submission" date="2024-10" db="EMBL/GenBank/DDBJ databases">
        <title>The Natural Products Discovery Center: Release of the First 8490 Sequenced Strains for Exploring Actinobacteria Biosynthetic Diversity.</title>
        <authorList>
            <person name="Kalkreuter E."/>
            <person name="Kautsar S.A."/>
            <person name="Yang D."/>
            <person name="Bader C.D."/>
            <person name="Teijaro C.N."/>
            <person name="Fluegel L."/>
            <person name="Davis C.M."/>
            <person name="Simpson J.R."/>
            <person name="Lauterbach L."/>
            <person name="Steele A.D."/>
            <person name="Gui C."/>
            <person name="Meng S."/>
            <person name="Li G."/>
            <person name="Viehrig K."/>
            <person name="Ye F."/>
            <person name="Su P."/>
            <person name="Kiefer A.F."/>
            <person name="Nichols A."/>
            <person name="Cepeda A.J."/>
            <person name="Yan W."/>
            <person name="Fan B."/>
            <person name="Jiang Y."/>
            <person name="Adhikari A."/>
            <person name="Zheng C.-J."/>
            <person name="Schuster L."/>
            <person name="Cowan T.M."/>
            <person name="Smanski M.J."/>
            <person name="Chevrette M.G."/>
            <person name="De Carvalho L.P.S."/>
            <person name="Shen B."/>
        </authorList>
    </citation>
    <scope>NUCLEOTIDE SEQUENCE [LARGE SCALE GENOMIC DNA]</scope>
    <source>
        <strain evidence="3 4">NPDC002173</strain>
    </source>
</reference>